<keyword evidence="4" id="KW-1185">Reference proteome</keyword>
<evidence type="ECO:0000256" key="2">
    <source>
        <dbReference type="RuleBase" id="RU362080"/>
    </source>
</evidence>
<dbReference type="SUPFAM" id="SSF143120">
    <property type="entry name" value="YefM-like"/>
    <property type="match status" value="1"/>
</dbReference>
<evidence type="ECO:0000313" key="4">
    <source>
        <dbReference type="Proteomes" id="UP000199337"/>
    </source>
</evidence>
<organism evidence="3 4">
    <name type="scientific">Desulfotruncus arcticus DSM 17038</name>
    <dbReference type="NCBI Taxonomy" id="1121424"/>
    <lineage>
        <taxon>Bacteria</taxon>
        <taxon>Bacillati</taxon>
        <taxon>Bacillota</taxon>
        <taxon>Clostridia</taxon>
        <taxon>Eubacteriales</taxon>
        <taxon>Desulfallaceae</taxon>
        <taxon>Desulfotruncus</taxon>
    </lineage>
</organism>
<dbReference type="EMBL" id="FOOX01000015">
    <property type="protein sequence ID" value="SFH06996.1"/>
    <property type="molecule type" value="Genomic_DNA"/>
</dbReference>
<protein>
    <recommendedName>
        <fullName evidence="2">Antitoxin</fullName>
    </recommendedName>
</protein>
<evidence type="ECO:0000313" key="3">
    <source>
        <dbReference type="EMBL" id="SFH06996.1"/>
    </source>
</evidence>
<evidence type="ECO:0000256" key="1">
    <source>
        <dbReference type="ARBA" id="ARBA00009981"/>
    </source>
</evidence>
<comment type="function">
    <text evidence="2">Antitoxin component of a type II toxin-antitoxin (TA) system.</text>
</comment>
<name>A0A1I2X2S0_9FIRM</name>
<dbReference type="InterPro" id="IPR006442">
    <property type="entry name" value="Antitoxin_Phd/YefM"/>
</dbReference>
<sequence>MSWQENIITNIKPSTAIRHDYNSFSKLCHDTQAPVVVTKNGEADLVVMSHEAYQKMMARQRLGQMLSEVDREIAAGTPMRDFEETFAAIKKRIENE</sequence>
<accession>A0A1I2X2S0</accession>
<comment type="similarity">
    <text evidence="1 2">Belongs to the phD/YefM antitoxin family.</text>
</comment>
<dbReference type="STRING" id="341036.SAMN05660649_03736"/>
<dbReference type="AlphaFoldDB" id="A0A1I2X2S0"/>
<dbReference type="NCBIfam" id="TIGR01552">
    <property type="entry name" value="phd_fam"/>
    <property type="match status" value="1"/>
</dbReference>
<gene>
    <name evidence="3" type="ORF">SAMN05660649_03736</name>
</gene>
<dbReference type="Proteomes" id="UP000199337">
    <property type="component" value="Unassembled WGS sequence"/>
</dbReference>
<dbReference type="Pfam" id="PF02604">
    <property type="entry name" value="PhdYeFM_antitox"/>
    <property type="match status" value="1"/>
</dbReference>
<proteinExistence type="inferred from homology"/>
<dbReference type="OrthoDB" id="9795585at2"/>
<dbReference type="RefSeq" id="WP_092473157.1">
    <property type="nucleotide sequence ID" value="NZ_FOOX01000015.1"/>
</dbReference>
<dbReference type="Gene3D" id="3.40.1620.10">
    <property type="entry name" value="YefM-like domain"/>
    <property type="match status" value="1"/>
</dbReference>
<reference evidence="4" key="1">
    <citation type="submission" date="2016-10" db="EMBL/GenBank/DDBJ databases">
        <authorList>
            <person name="Varghese N."/>
            <person name="Submissions S."/>
        </authorList>
    </citation>
    <scope>NUCLEOTIDE SEQUENCE [LARGE SCALE GENOMIC DNA]</scope>
    <source>
        <strain evidence="4">DSM 17038</strain>
    </source>
</reference>
<dbReference type="InterPro" id="IPR036165">
    <property type="entry name" value="YefM-like_sf"/>
</dbReference>